<dbReference type="AlphaFoldDB" id="A0A6A4ZN15"/>
<sequence length="431" mass="49957">MFGLIIRTVTNRYLVLLLKPLYAVAAMAKCMLRLDELPSPTTMPPLEVSAPVCEKKKQRHQQPYREADMQHSTVLGLDLPTVMPSLESRPSSLQQQQPRPPSKHDIGQCIFHAIDSSLDPPNTGEVHLETFRANVTSFQDMKATTLLDMLSTVRGTHIPRDMLQNAWLRVVEDEQHDLLELSNSTPPRSPRTATSSPSSPPRSARPSTSGASTKLSLAKSKRKQAEYDAKLLANRLALLQQEEVKAWRKIEQTREKAAQILEHREEIVKKQQDKYMLLHEKEQHVRVATKKHKLAAKTSVIRKRQAAISVISKKYQEVESVKTERRRLKQEKEQQAMDDVKRAKEMRQRVRQQEDEMRKKKVKEKMTVEKQVVARYQKNVEDEETQWREQQKRVAEMERAEMELIQRLQSTQLLQRQAYDELEKALVRTEV</sequence>
<dbReference type="VEuPathDB" id="FungiDB:H257_13993"/>
<gene>
    <name evidence="3" type="ORF">AaE_011632</name>
</gene>
<evidence type="ECO:0000256" key="2">
    <source>
        <dbReference type="SAM" id="MobiDB-lite"/>
    </source>
</evidence>
<dbReference type="PANTHER" id="PTHR37473">
    <property type="entry name" value="EF-HAND DOMAIN-CONTAINING PROTEIN"/>
    <property type="match status" value="1"/>
</dbReference>
<dbReference type="PANTHER" id="PTHR37473:SF1">
    <property type="entry name" value="EF-HAND DOMAIN-CONTAINING PROTEIN"/>
    <property type="match status" value="1"/>
</dbReference>
<comment type="caution">
    <text evidence="3">The sequence shown here is derived from an EMBL/GenBank/DDBJ whole genome shotgun (WGS) entry which is preliminary data.</text>
</comment>
<feature type="region of interest" description="Disordered" evidence="2">
    <location>
        <begin position="180"/>
        <end position="219"/>
    </location>
</feature>
<feature type="compositionally biased region" description="Low complexity" evidence="2">
    <location>
        <begin position="184"/>
        <end position="213"/>
    </location>
</feature>
<feature type="region of interest" description="Disordered" evidence="2">
    <location>
        <begin position="85"/>
        <end position="106"/>
    </location>
</feature>
<protein>
    <submittedName>
        <fullName evidence="3">Uncharacterized protein</fullName>
    </submittedName>
</protein>
<accession>A0A6A4ZN15</accession>
<proteinExistence type="predicted"/>
<evidence type="ECO:0000256" key="1">
    <source>
        <dbReference type="SAM" id="Coils"/>
    </source>
</evidence>
<evidence type="ECO:0000313" key="3">
    <source>
        <dbReference type="EMBL" id="KAF0714163.1"/>
    </source>
</evidence>
<name>A0A6A4ZN15_APHAT</name>
<reference evidence="3 4" key="1">
    <citation type="submission" date="2019-06" db="EMBL/GenBank/DDBJ databases">
        <title>Genomics analysis of Aphanomyces spp. identifies a new class of oomycete effector associated with host adaptation.</title>
        <authorList>
            <person name="Gaulin E."/>
        </authorList>
    </citation>
    <scope>NUCLEOTIDE SEQUENCE [LARGE SCALE GENOMIC DNA]</scope>
    <source>
        <strain evidence="3 4">E</strain>
    </source>
</reference>
<feature type="coiled-coil region" evidence="1">
    <location>
        <begin position="311"/>
        <end position="400"/>
    </location>
</feature>
<keyword evidence="1" id="KW-0175">Coiled coil</keyword>
<feature type="compositionally biased region" description="Low complexity" evidence="2">
    <location>
        <begin position="85"/>
        <end position="97"/>
    </location>
</feature>
<evidence type="ECO:0000313" key="4">
    <source>
        <dbReference type="Proteomes" id="UP000469452"/>
    </source>
</evidence>
<organism evidence="3 4">
    <name type="scientific">Aphanomyces astaci</name>
    <name type="common">Crayfish plague agent</name>
    <dbReference type="NCBI Taxonomy" id="112090"/>
    <lineage>
        <taxon>Eukaryota</taxon>
        <taxon>Sar</taxon>
        <taxon>Stramenopiles</taxon>
        <taxon>Oomycota</taxon>
        <taxon>Saprolegniomycetes</taxon>
        <taxon>Saprolegniales</taxon>
        <taxon>Verrucalvaceae</taxon>
        <taxon>Aphanomyces</taxon>
    </lineage>
</organism>
<dbReference type="EMBL" id="VJMI01017335">
    <property type="protein sequence ID" value="KAF0714163.1"/>
    <property type="molecule type" value="Genomic_DNA"/>
</dbReference>
<dbReference type="Proteomes" id="UP000469452">
    <property type="component" value="Unassembled WGS sequence"/>
</dbReference>